<dbReference type="InterPro" id="IPR011035">
    <property type="entry name" value="Ribosomal_bL25/Gln-tRNA_synth"/>
</dbReference>
<dbReference type="SUPFAM" id="SSF50715">
    <property type="entry name" value="Ribosomal protein L25-like"/>
    <property type="match status" value="1"/>
</dbReference>
<dbReference type="STRING" id="1118061.GCA_000311925_01525"/>
<evidence type="ECO:0000256" key="5">
    <source>
        <dbReference type="HAMAP-Rule" id="MF_01334"/>
    </source>
</evidence>
<dbReference type="Gene3D" id="2.40.240.10">
    <property type="entry name" value="Ribosomal Protein L25, Chain P"/>
    <property type="match status" value="1"/>
</dbReference>
<dbReference type="NCBIfam" id="TIGR00731">
    <property type="entry name" value="bL25_bact_ctc"/>
    <property type="match status" value="1"/>
</dbReference>
<dbReference type="InterPro" id="IPR029751">
    <property type="entry name" value="Ribosomal_L25_dom"/>
</dbReference>
<keyword evidence="7" id="KW-1185">Reference proteome</keyword>
<dbReference type="GeneID" id="78341845"/>
<evidence type="ECO:0000256" key="2">
    <source>
        <dbReference type="ARBA" id="ARBA00022884"/>
    </source>
</evidence>
<dbReference type="CDD" id="cd00495">
    <property type="entry name" value="Ribosomal_L25_TL5_CTC"/>
    <property type="match status" value="1"/>
</dbReference>
<dbReference type="Gene3D" id="2.170.120.20">
    <property type="entry name" value="Ribosomal protein L25, beta domain"/>
    <property type="match status" value="1"/>
</dbReference>
<dbReference type="AlphaFoldDB" id="A0A3D3YQ37"/>
<dbReference type="OrthoDB" id="9786489at2"/>
<dbReference type="KEGG" id="acou:A5CBH24_11270"/>
<dbReference type="InterPro" id="IPR020056">
    <property type="entry name" value="Rbsml_bL25/Gln-tRNA_synth_N"/>
</dbReference>
<evidence type="ECO:0000313" key="6">
    <source>
        <dbReference type="EMBL" id="BBL03814.1"/>
    </source>
</evidence>
<accession>A0A4Y1XU34</accession>
<keyword evidence="3 5" id="KW-0689">Ribosomal protein</keyword>
<gene>
    <name evidence="5 6" type="primary">rplY</name>
    <name evidence="5" type="synonym">ctc</name>
    <name evidence="6" type="ORF">A5CBH24_11270</name>
</gene>
<keyword evidence="4 5" id="KW-0687">Ribonucleoprotein</keyword>
<dbReference type="NCBIfam" id="NF004612">
    <property type="entry name" value="PRK05943.1"/>
    <property type="match status" value="1"/>
</dbReference>
<name>A0A3D3YQ37_9BACT</name>
<reference evidence="7" key="1">
    <citation type="submission" date="2019-06" db="EMBL/GenBank/DDBJ databases">
        <title>Alistipes onderdonkii subsp. vulgaris subsp. nov., Alistipes dispar sp. nov. and Alistipes communis sp. nov., isolated from human faeces, and creation of Alistipes onderdonkii subsp. onderdonkii subsp. nov.</title>
        <authorList>
            <person name="Sakamoto M."/>
            <person name="Ikeyama N."/>
            <person name="Ogata Y."/>
            <person name="Suda W."/>
            <person name="Iino T."/>
            <person name="Hattori M."/>
            <person name="Ohkuma M."/>
        </authorList>
    </citation>
    <scope>NUCLEOTIDE SEQUENCE [LARGE SCALE GENOMIC DNA]</scope>
    <source>
        <strain evidence="7">5CBH24</strain>
    </source>
</reference>
<dbReference type="InterPro" id="IPR037121">
    <property type="entry name" value="Ribosomal_bL25_C"/>
</dbReference>
<comment type="function">
    <text evidence="5">This is one of the proteins that binds to the 5S RNA in the ribosome where it forms part of the central protuberance.</text>
</comment>
<proteinExistence type="inferred from homology"/>
<protein>
    <recommendedName>
        <fullName evidence="5">Large ribosomal subunit protein bL25</fullName>
    </recommendedName>
    <alternativeName>
        <fullName evidence="5">General stress protein CTC</fullName>
    </alternativeName>
</protein>
<dbReference type="InterPro" id="IPR020057">
    <property type="entry name" value="Ribosomal_bL25_b-dom"/>
</dbReference>
<dbReference type="NCBIfam" id="NF004132">
    <property type="entry name" value="PRK05618.2-2"/>
    <property type="match status" value="1"/>
</dbReference>
<comment type="similarity">
    <text evidence="5">Belongs to the bacterial ribosomal protein bL25 family. CTC subfamily.</text>
</comment>
<dbReference type="GO" id="GO:0003735">
    <property type="term" value="F:structural constituent of ribosome"/>
    <property type="evidence" value="ECO:0007669"/>
    <property type="project" value="InterPro"/>
</dbReference>
<dbReference type="InterPro" id="IPR020930">
    <property type="entry name" value="Ribosomal_uL5_bac-type"/>
</dbReference>
<dbReference type="Pfam" id="PF14693">
    <property type="entry name" value="Ribosomal_TL5_C"/>
    <property type="match status" value="1"/>
</dbReference>
<accession>A0A3D3YQ37</accession>
<dbReference type="RefSeq" id="WP_019130733.1">
    <property type="nucleotide sequence ID" value="NZ_AP019735.1"/>
</dbReference>
<dbReference type="GO" id="GO:0008097">
    <property type="term" value="F:5S rRNA binding"/>
    <property type="evidence" value="ECO:0007669"/>
    <property type="project" value="InterPro"/>
</dbReference>
<dbReference type="PANTHER" id="PTHR33284:SF1">
    <property type="entry name" value="RIBOSOMAL PROTEIN L25_GLN-TRNA SYNTHETASE, ANTI-CODON-BINDING DOMAIN-CONTAINING PROTEIN"/>
    <property type="match status" value="1"/>
</dbReference>
<evidence type="ECO:0000256" key="4">
    <source>
        <dbReference type="ARBA" id="ARBA00023274"/>
    </source>
</evidence>
<dbReference type="Pfam" id="PF01386">
    <property type="entry name" value="Ribosomal_L25p"/>
    <property type="match status" value="1"/>
</dbReference>
<evidence type="ECO:0000256" key="1">
    <source>
        <dbReference type="ARBA" id="ARBA00022730"/>
    </source>
</evidence>
<dbReference type="HAMAP" id="MF_01334">
    <property type="entry name" value="Ribosomal_bL25_CTC"/>
    <property type="match status" value="1"/>
</dbReference>
<dbReference type="GO" id="GO:0006412">
    <property type="term" value="P:translation"/>
    <property type="evidence" value="ECO:0007669"/>
    <property type="project" value="UniProtKB-UniRule"/>
</dbReference>
<dbReference type="Proteomes" id="UP000318946">
    <property type="component" value="Chromosome"/>
</dbReference>
<evidence type="ECO:0000313" key="7">
    <source>
        <dbReference type="Proteomes" id="UP000318946"/>
    </source>
</evidence>
<comment type="subunit">
    <text evidence="5">Part of the 50S ribosomal subunit; part of the 5S rRNA/L5/L18/L25 subcomplex. Contacts the 5S rRNA. Binds to the 5S rRNA independently of L5 and L18.</text>
</comment>
<accession>A0A4Y1WTK8</accession>
<sequence length="191" mass="20539">MQTLKIEATPRADFGKKASRAIRREGQVPCVLYGGGETVSFSVDAKALKPLIYTPNSYIVELTIGGKTEKAVMREVQFHPVREEILHIDFYRVQEGKPVAISIPVRLTGNAEGVKVGGKLVLSTRKIFVSGPVDKLPDEITVDVTTLGVGKTIFVGDLKSDDLKFLTPATTAVCAVRVTRASRGAAAEAAQ</sequence>
<dbReference type="GO" id="GO:0022625">
    <property type="term" value="C:cytosolic large ribosomal subunit"/>
    <property type="evidence" value="ECO:0007669"/>
    <property type="project" value="TreeGrafter"/>
</dbReference>
<dbReference type="EMBL" id="AP019735">
    <property type="protein sequence ID" value="BBL03814.1"/>
    <property type="molecule type" value="Genomic_DNA"/>
</dbReference>
<evidence type="ECO:0000256" key="3">
    <source>
        <dbReference type="ARBA" id="ARBA00022980"/>
    </source>
</evidence>
<dbReference type="PANTHER" id="PTHR33284">
    <property type="entry name" value="RIBOSOMAL PROTEIN L25/GLN-TRNA SYNTHETASE, ANTI-CODON-BINDING DOMAIN-CONTAINING PROTEIN"/>
    <property type="match status" value="1"/>
</dbReference>
<keyword evidence="2 5" id="KW-0694">RNA-binding</keyword>
<keyword evidence="1 5" id="KW-0699">rRNA-binding</keyword>
<organism evidence="6 7">
    <name type="scientific">Alistipes communis</name>
    <dbReference type="NCBI Taxonomy" id="2585118"/>
    <lineage>
        <taxon>Bacteria</taxon>
        <taxon>Pseudomonadati</taxon>
        <taxon>Bacteroidota</taxon>
        <taxon>Bacteroidia</taxon>
        <taxon>Bacteroidales</taxon>
        <taxon>Rikenellaceae</taxon>
        <taxon>Alistipes</taxon>
    </lineage>
</organism>
<dbReference type="InterPro" id="IPR001021">
    <property type="entry name" value="Ribosomal_bL25_long"/>
</dbReference>